<dbReference type="KEGG" id="tvs:TRAVEDRAFT_75729"/>
<protein>
    <submittedName>
        <fullName evidence="1">Uncharacterized protein</fullName>
    </submittedName>
</protein>
<proteinExistence type="predicted"/>
<name>R7S7F6_TRAVS</name>
<dbReference type="GeneID" id="19420239"/>
<keyword evidence="2" id="KW-1185">Reference proteome</keyword>
<reference evidence="2" key="1">
    <citation type="journal article" date="2012" name="Science">
        <title>The Paleozoic origin of enzymatic lignin decomposition reconstructed from 31 fungal genomes.</title>
        <authorList>
            <person name="Floudas D."/>
            <person name="Binder M."/>
            <person name="Riley R."/>
            <person name="Barry K."/>
            <person name="Blanchette R.A."/>
            <person name="Henrissat B."/>
            <person name="Martinez A.T."/>
            <person name="Otillar R."/>
            <person name="Spatafora J.W."/>
            <person name="Yadav J.S."/>
            <person name="Aerts A."/>
            <person name="Benoit I."/>
            <person name="Boyd A."/>
            <person name="Carlson A."/>
            <person name="Copeland A."/>
            <person name="Coutinho P.M."/>
            <person name="de Vries R.P."/>
            <person name="Ferreira P."/>
            <person name="Findley K."/>
            <person name="Foster B."/>
            <person name="Gaskell J."/>
            <person name="Glotzer D."/>
            <person name="Gorecki P."/>
            <person name="Heitman J."/>
            <person name="Hesse C."/>
            <person name="Hori C."/>
            <person name="Igarashi K."/>
            <person name="Jurgens J.A."/>
            <person name="Kallen N."/>
            <person name="Kersten P."/>
            <person name="Kohler A."/>
            <person name="Kuees U."/>
            <person name="Kumar T.K.A."/>
            <person name="Kuo A."/>
            <person name="LaButti K."/>
            <person name="Larrondo L.F."/>
            <person name="Lindquist E."/>
            <person name="Ling A."/>
            <person name="Lombard V."/>
            <person name="Lucas S."/>
            <person name="Lundell T."/>
            <person name="Martin R."/>
            <person name="McLaughlin D.J."/>
            <person name="Morgenstern I."/>
            <person name="Morin E."/>
            <person name="Murat C."/>
            <person name="Nagy L.G."/>
            <person name="Nolan M."/>
            <person name="Ohm R.A."/>
            <person name="Patyshakuliyeva A."/>
            <person name="Rokas A."/>
            <person name="Ruiz-Duenas F.J."/>
            <person name="Sabat G."/>
            <person name="Salamov A."/>
            <person name="Samejima M."/>
            <person name="Schmutz J."/>
            <person name="Slot J.C."/>
            <person name="St John F."/>
            <person name="Stenlid J."/>
            <person name="Sun H."/>
            <person name="Sun S."/>
            <person name="Syed K."/>
            <person name="Tsang A."/>
            <person name="Wiebenga A."/>
            <person name="Young D."/>
            <person name="Pisabarro A."/>
            <person name="Eastwood D.C."/>
            <person name="Martin F."/>
            <person name="Cullen D."/>
            <person name="Grigoriev I.V."/>
            <person name="Hibbett D.S."/>
        </authorList>
    </citation>
    <scope>NUCLEOTIDE SEQUENCE [LARGE SCALE GENOMIC DNA]</scope>
    <source>
        <strain evidence="2">FP-101664</strain>
    </source>
</reference>
<evidence type="ECO:0000313" key="1">
    <source>
        <dbReference type="EMBL" id="EIW51542.1"/>
    </source>
</evidence>
<sequence length="131" mass="14523">MFAHEDNLSDETCRLLDTHLRSFIIGTVIGKPRSPGLVILVPNPTASADIQVAEFTHAAASYFPPFTLPDGLDPPPVYNPPRRALQFAAASIDSKHTITTSRMSPEVLRSFTDSDIMKETQHLIWTLTYDV</sequence>
<evidence type="ECO:0000313" key="2">
    <source>
        <dbReference type="Proteomes" id="UP000054317"/>
    </source>
</evidence>
<gene>
    <name evidence="1" type="ORF">TRAVEDRAFT_75729</name>
</gene>
<dbReference type="AlphaFoldDB" id="R7S7F6"/>
<dbReference type="EMBL" id="JH711800">
    <property type="protein sequence ID" value="EIW51542.1"/>
    <property type="molecule type" value="Genomic_DNA"/>
</dbReference>
<dbReference type="Proteomes" id="UP000054317">
    <property type="component" value="Unassembled WGS sequence"/>
</dbReference>
<organism evidence="1 2">
    <name type="scientific">Trametes versicolor (strain FP-101664)</name>
    <name type="common">White-rot fungus</name>
    <name type="synonym">Coriolus versicolor</name>
    <dbReference type="NCBI Taxonomy" id="717944"/>
    <lineage>
        <taxon>Eukaryota</taxon>
        <taxon>Fungi</taxon>
        <taxon>Dikarya</taxon>
        <taxon>Basidiomycota</taxon>
        <taxon>Agaricomycotina</taxon>
        <taxon>Agaricomycetes</taxon>
        <taxon>Polyporales</taxon>
        <taxon>Polyporaceae</taxon>
        <taxon>Trametes</taxon>
    </lineage>
</organism>
<dbReference type="RefSeq" id="XP_008045591.1">
    <property type="nucleotide sequence ID" value="XM_008047400.1"/>
</dbReference>
<dbReference type="OrthoDB" id="3466517at2759"/>
<accession>R7S7F6</accession>